<feature type="region of interest" description="Disordered" evidence="1">
    <location>
        <begin position="1"/>
        <end position="29"/>
    </location>
</feature>
<keyword evidence="3" id="KW-1185">Reference proteome</keyword>
<gene>
    <name evidence="2" type="ORF">AK812_SmicGene8050</name>
</gene>
<accession>A0A1Q9EM04</accession>
<evidence type="ECO:0000313" key="2">
    <source>
        <dbReference type="EMBL" id="OLQ08455.1"/>
    </source>
</evidence>
<dbReference type="EMBL" id="LSRX01000117">
    <property type="protein sequence ID" value="OLQ08455.1"/>
    <property type="molecule type" value="Genomic_DNA"/>
</dbReference>
<feature type="region of interest" description="Disordered" evidence="1">
    <location>
        <begin position="522"/>
        <end position="595"/>
    </location>
</feature>
<protein>
    <submittedName>
        <fullName evidence="2">Uncharacterized protein</fullName>
    </submittedName>
</protein>
<reference evidence="2 3" key="1">
    <citation type="submission" date="2016-02" db="EMBL/GenBank/DDBJ databases">
        <title>Genome analysis of coral dinoflagellate symbionts highlights evolutionary adaptations to a symbiotic lifestyle.</title>
        <authorList>
            <person name="Aranda M."/>
            <person name="Li Y."/>
            <person name="Liew Y.J."/>
            <person name="Baumgarten S."/>
            <person name="Simakov O."/>
            <person name="Wilson M."/>
            <person name="Piel J."/>
            <person name="Ashoor H."/>
            <person name="Bougouffa S."/>
            <person name="Bajic V.B."/>
            <person name="Ryu T."/>
            <person name="Ravasi T."/>
            <person name="Bayer T."/>
            <person name="Micklem G."/>
            <person name="Kim H."/>
            <person name="Bhak J."/>
            <person name="Lajeunesse T.C."/>
            <person name="Voolstra C.R."/>
        </authorList>
    </citation>
    <scope>NUCLEOTIDE SEQUENCE [LARGE SCALE GENOMIC DNA]</scope>
    <source>
        <strain evidence="2 3">CCMP2467</strain>
    </source>
</reference>
<organism evidence="2 3">
    <name type="scientific">Symbiodinium microadriaticum</name>
    <name type="common">Dinoflagellate</name>
    <name type="synonym">Zooxanthella microadriatica</name>
    <dbReference type="NCBI Taxonomy" id="2951"/>
    <lineage>
        <taxon>Eukaryota</taxon>
        <taxon>Sar</taxon>
        <taxon>Alveolata</taxon>
        <taxon>Dinophyceae</taxon>
        <taxon>Suessiales</taxon>
        <taxon>Symbiodiniaceae</taxon>
        <taxon>Symbiodinium</taxon>
    </lineage>
</organism>
<proteinExistence type="predicted"/>
<name>A0A1Q9EM04_SYMMI</name>
<comment type="caution">
    <text evidence="2">The sequence shown here is derived from an EMBL/GenBank/DDBJ whole genome shotgun (WGS) entry which is preliminary data.</text>
</comment>
<evidence type="ECO:0000256" key="1">
    <source>
        <dbReference type="SAM" id="MobiDB-lite"/>
    </source>
</evidence>
<sequence>MGTQMDPSNGAKRHGHKHQSGAPVAKTGPVGNSLRSFDAGLGGLFQKFFCWELEDPLDALLPIVDPLKGFGPAAFKRPVASDASDRPDEPVDRQISSGANPVRRLFLQCVQSVEVLSWKESLDCQTQKALKRWYNLVLVWQADLTIVKQISAVDVGEGMDILADYLRPKAPSTLLKRASSLFLLDRLMAGSGALFPPSEQLFYEVLRKMRESGGSESGRKGILEAVAFCYYVLDISECEDLVFSRRCRGACHVEARARTNQAAPFKVSEVLGLHELVHSAEDLWDSVFAGCVLLAIYLRSRWADLQCCEALELDLDAQGTPCFVDLVTSRHKSMQARQHRHQFLQMSGPCVGVTDRQWVEVWLKKCEEVKFTPCKGGWPVMPAPDAAGRPTVRPLSSGEMSSWIRKLLPGAAEEGRKLSSHSAKCTLLSWMAKFGAPQDVRACLGYHVGTSKTIFRYSRDAAAGPLYELGRMLSWVRNGWFHPDNTRSGRFSSEDDDERAWWEQVRDYDEQAVQQEDVEIGQRSPFSWSHDQPEDSASFPGGVAWDQDLEEVSEPAAAATPAGGGGEANSSEDEGASSSSESDGSGAGPRPPRLL</sequence>
<dbReference type="Proteomes" id="UP000186817">
    <property type="component" value="Unassembled WGS sequence"/>
</dbReference>
<evidence type="ECO:0000313" key="3">
    <source>
        <dbReference type="Proteomes" id="UP000186817"/>
    </source>
</evidence>
<dbReference type="AlphaFoldDB" id="A0A1Q9EM04"/>
<dbReference type="OrthoDB" id="444434at2759"/>